<name>A0ABS3MZ78_9BACI</name>
<evidence type="ECO:0000313" key="2">
    <source>
        <dbReference type="Proteomes" id="UP000663981"/>
    </source>
</evidence>
<organism evidence="1 2">
    <name type="scientific">Metabacillus bambusae</name>
    <dbReference type="NCBI Taxonomy" id="2795218"/>
    <lineage>
        <taxon>Bacteria</taxon>
        <taxon>Bacillati</taxon>
        <taxon>Bacillota</taxon>
        <taxon>Bacilli</taxon>
        <taxon>Bacillales</taxon>
        <taxon>Bacillaceae</taxon>
        <taxon>Metabacillus</taxon>
    </lineage>
</organism>
<sequence>MIVGENILQGGRVYDNSYIDFQSEKMLFFNQRIANDPNLESIILPVGQGLSI</sequence>
<dbReference type="Proteomes" id="UP000663981">
    <property type="component" value="Unassembled WGS sequence"/>
</dbReference>
<reference evidence="1 2" key="1">
    <citation type="submission" date="2021-03" db="EMBL/GenBank/DDBJ databases">
        <title>Whole genome sequence of Metabacillus bambusae BG109.</title>
        <authorList>
            <person name="Jeong J.W."/>
        </authorList>
    </citation>
    <scope>NUCLEOTIDE SEQUENCE [LARGE SCALE GENOMIC DNA]</scope>
    <source>
        <strain evidence="1 2">BG109</strain>
    </source>
</reference>
<accession>A0ABS3MZ78</accession>
<protein>
    <submittedName>
        <fullName evidence="1">Uncharacterized protein</fullName>
    </submittedName>
</protein>
<gene>
    <name evidence="1" type="ORF">I7822_06515</name>
</gene>
<dbReference type="Gene3D" id="3.40.50.150">
    <property type="entry name" value="Vaccinia Virus protein VP39"/>
    <property type="match status" value="1"/>
</dbReference>
<evidence type="ECO:0000313" key="1">
    <source>
        <dbReference type="EMBL" id="MBO1511322.1"/>
    </source>
</evidence>
<dbReference type="EMBL" id="JAGDEL010000003">
    <property type="protein sequence ID" value="MBO1511322.1"/>
    <property type="molecule type" value="Genomic_DNA"/>
</dbReference>
<dbReference type="InterPro" id="IPR029063">
    <property type="entry name" value="SAM-dependent_MTases_sf"/>
</dbReference>
<keyword evidence="2" id="KW-1185">Reference proteome</keyword>
<comment type="caution">
    <text evidence="1">The sequence shown here is derived from an EMBL/GenBank/DDBJ whole genome shotgun (WGS) entry which is preliminary data.</text>
</comment>
<proteinExistence type="predicted"/>